<dbReference type="GO" id="GO:0006529">
    <property type="term" value="P:asparagine biosynthetic process"/>
    <property type="evidence" value="ECO:0007669"/>
    <property type="project" value="UniProtKB-KW"/>
</dbReference>
<dbReference type="SUPFAM" id="SSF52402">
    <property type="entry name" value="Adenine nucleotide alpha hydrolases-like"/>
    <property type="match status" value="1"/>
</dbReference>
<dbReference type="GO" id="GO:0005524">
    <property type="term" value="F:ATP binding"/>
    <property type="evidence" value="ECO:0007669"/>
    <property type="project" value="UniProtKB-KW"/>
</dbReference>
<dbReference type="InterPro" id="IPR051786">
    <property type="entry name" value="ASN_synthetase/amidase"/>
</dbReference>
<feature type="domain" description="Glutamine amidotransferase type-2" evidence="11">
    <location>
        <begin position="2"/>
        <end position="214"/>
    </location>
</feature>
<gene>
    <name evidence="12" type="primary">asnB</name>
    <name evidence="12" type="ORF">DWU98_00700</name>
</gene>
<dbReference type="CDD" id="cd01991">
    <property type="entry name" value="Asn_synthase_B_C"/>
    <property type="match status" value="1"/>
</dbReference>
<comment type="similarity">
    <text evidence="2">Belongs to the asparagine synthetase family.</text>
</comment>
<dbReference type="CDD" id="cd00712">
    <property type="entry name" value="AsnB"/>
    <property type="match status" value="1"/>
</dbReference>
<evidence type="ECO:0000259" key="11">
    <source>
        <dbReference type="PROSITE" id="PS51278"/>
    </source>
</evidence>
<evidence type="ECO:0000256" key="6">
    <source>
        <dbReference type="ARBA" id="ARBA00022962"/>
    </source>
</evidence>
<evidence type="ECO:0000256" key="3">
    <source>
        <dbReference type="ARBA" id="ARBA00012737"/>
    </source>
</evidence>
<dbReference type="PANTHER" id="PTHR43284:SF1">
    <property type="entry name" value="ASPARAGINE SYNTHETASE"/>
    <property type="match status" value="1"/>
</dbReference>
<dbReference type="AlphaFoldDB" id="A0A370X8C4"/>
<dbReference type="Pfam" id="PF13522">
    <property type="entry name" value="GATase_6"/>
    <property type="match status" value="1"/>
</dbReference>
<comment type="catalytic activity">
    <reaction evidence="7">
        <text>L-aspartate + L-glutamine + ATP + H2O = L-asparagine + L-glutamate + AMP + diphosphate + H(+)</text>
        <dbReference type="Rhea" id="RHEA:12228"/>
        <dbReference type="ChEBI" id="CHEBI:15377"/>
        <dbReference type="ChEBI" id="CHEBI:15378"/>
        <dbReference type="ChEBI" id="CHEBI:29985"/>
        <dbReference type="ChEBI" id="CHEBI:29991"/>
        <dbReference type="ChEBI" id="CHEBI:30616"/>
        <dbReference type="ChEBI" id="CHEBI:33019"/>
        <dbReference type="ChEBI" id="CHEBI:58048"/>
        <dbReference type="ChEBI" id="CHEBI:58359"/>
        <dbReference type="ChEBI" id="CHEBI:456215"/>
        <dbReference type="EC" id="6.3.5.4"/>
    </reaction>
</comment>
<dbReference type="PROSITE" id="PS51278">
    <property type="entry name" value="GATASE_TYPE_2"/>
    <property type="match status" value="1"/>
</dbReference>
<evidence type="ECO:0000256" key="5">
    <source>
        <dbReference type="ARBA" id="ARBA00022840"/>
    </source>
</evidence>
<keyword evidence="12" id="KW-0436">Ligase</keyword>
<feature type="binding site" evidence="9">
    <location>
        <position position="100"/>
    </location>
    <ligand>
        <name>L-glutamine</name>
        <dbReference type="ChEBI" id="CHEBI:58359"/>
    </ligand>
</feature>
<dbReference type="NCBIfam" id="TIGR01536">
    <property type="entry name" value="asn_synth_AEB"/>
    <property type="match status" value="1"/>
</dbReference>
<dbReference type="InterPro" id="IPR006426">
    <property type="entry name" value="Asn_synth_AEB"/>
</dbReference>
<dbReference type="InterPro" id="IPR029055">
    <property type="entry name" value="Ntn_hydrolases_N"/>
</dbReference>
<dbReference type="Proteomes" id="UP000254258">
    <property type="component" value="Unassembled WGS sequence"/>
</dbReference>
<keyword evidence="5 9" id="KW-0067">ATP-binding</keyword>
<dbReference type="EC" id="6.3.5.4" evidence="3"/>
<keyword evidence="8" id="KW-0061">Asparagine biosynthesis</keyword>
<proteinExistence type="inferred from homology"/>
<sequence>MCGIAGLVSERADAQTALARMLGSIRHRGPDDIGMWSGGGLLLGHLRLSIVDLTAAGHQPMISNSGNLVLVYNGEIYNSNELREEIGRVDPSYPWRGHSDTEVLLACIERWGVQAALQRCNGMFALALWDKAKRTLTLARDRMGEKPLYFGWPKGRFAFASELKALCTIPDWSPRMHAGAISCVLSLGYVRGAQSAIDGIYRLPPASMLTLNADEFNNTQTLADLSHRIVQYWSLQNFAETGLNESDVGDEDALLSTLSDLLHDAVAMRMTADVPIGAFLSGGIDSSLVTAIMQQHSTQKIQTFCIGFDESSHNEANYARVVAEHIGSEHTDLYLSATHALDLVPRLATIFDEPFADSSQLPTLLVSELARKKVKVVLSGDGGDELFAGYGRYASILQIWKWLNQSSFSARHVFKPALSAMTMASHLLTPFYSKSSQRLERLRERTQFSDIDDLRLSFIAGAGFTHIQSSTFGQAQSQTPRPMNIQSPLRKVLFSDQADYLPDNILHKVDRATMAYSLEARVPLLDHRIVELSWHMRDSALFSDNVGKRPLRKLLRQYVPASLVDRPKQGFAPPITQWLRGPLRDWAETLLSTESLRELPLVDVAEVQRLWRNHLRLRIDAGQVLWNVLMLCSWRSYMKIGRSL</sequence>
<dbReference type="Pfam" id="PF00733">
    <property type="entry name" value="Asn_synthase"/>
    <property type="match status" value="1"/>
</dbReference>
<comment type="caution">
    <text evidence="12">The sequence shown here is derived from an EMBL/GenBank/DDBJ whole genome shotgun (WGS) entry which is preliminary data.</text>
</comment>
<keyword evidence="13" id="KW-1185">Reference proteome</keyword>
<dbReference type="GO" id="GO:0004066">
    <property type="term" value="F:asparagine synthase (glutamine-hydrolyzing) activity"/>
    <property type="evidence" value="ECO:0007669"/>
    <property type="project" value="UniProtKB-EC"/>
</dbReference>
<evidence type="ECO:0000256" key="2">
    <source>
        <dbReference type="ARBA" id="ARBA00005752"/>
    </source>
</evidence>
<dbReference type="PIRSF" id="PIRSF001589">
    <property type="entry name" value="Asn_synthetase_glu-h"/>
    <property type="match status" value="1"/>
</dbReference>
<keyword evidence="4 9" id="KW-0547">Nucleotide-binding</keyword>
<protein>
    <recommendedName>
        <fullName evidence="3">asparagine synthase (glutamine-hydrolyzing)</fullName>
        <ecNumber evidence="3">6.3.5.4</ecNumber>
    </recommendedName>
</protein>
<feature type="site" description="Important for beta-aspartyl-AMP intermediate formation" evidence="10">
    <location>
        <position position="381"/>
    </location>
</feature>
<evidence type="ECO:0000313" key="12">
    <source>
        <dbReference type="EMBL" id="RDS84527.1"/>
    </source>
</evidence>
<evidence type="ECO:0000256" key="10">
    <source>
        <dbReference type="PIRSR" id="PIRSR001589-3"/>
    </source>
</evidence>
<keyword evidence="6 8" id="KW-0315">Glutamine amidotransferase</keyword>
<evidence type="ECO:0000256" key="8">
    <source>
        <dbReference type="PIRSR" id="PIRSR001589-1"/>
    </source>
</evidence>
<feature type="active site" description="For GATase activity" evidence="8">
    <location>
        <position position="2"/>
    </location>
</feature>
<dbReference type="PANTHER" id="PTHR43284">
    <property type="entry name" value="ASPARAGINE SYNTHETASE (GLUTAMINE-HYDROLYZING)"/>
    <property type="match status" value="1"/>
</dbReference>
<name>A0A370X8C4_9GAMM</name>
<feature type="binding site" evidence="9">
    <location>
        <begin position="379"/>
        <end position="380"/>
    </location>
    <ligand>
        <name>ATP</name>
        <dbReference type="ChEBI" id="CHEBI:30616"/>
    </ligand>
</feature>
<evidence type="ECO:0000256" key="1">
    <source>
        <dbReference type="ARBA" id="ARBA00005187"/>
    </source>
</evidence>
<accession>A0A370X8C4</accession>
<evidence type="ECO:0000256" key="9">
    <source>
        <dbReference type="PIRSR" id="PIRSR001589-2"/>
    </source>
</evidence>
<dbReference type="SUPFAM" id="SSF56235">
    <property type="entry name" value="N-terminal nucleophile aminohydrolases (Ntn hydrolases)"/>
    <property type="match status" value="1"/>
</dbReference>
<dbReference type="InterPro" id="IPR001962">
    <property type="entry name" value="Asn_synthase"/>
</dbReference>
<dbReference type="Gene3D" id="3.60.20.10">
    <property type="entry name" value="Glutamine Phosphoribosylpyrophosphate, subunit 1, domain 1"/>
    <property type="match status" value="1"/>
</dbReference>
<dbReference type="Gene3D" id="3.40.50.620">
    <property type="entry name" value="HUPs"/>
    <property type="match status" value="1"/>
</dbReference>
<dbReference type="InterPro" id="IPR017932">
    <property type="entry name" value="GATase_2_dom"/>
</dbReference>
<reference evidence="12 13" key="1">
    <citation type="submission" date="2018-07" db="EMBL/GenBank/DDBJ databases">
        <title>Dyella monticola sp. nov. and Dyella psychrodurans sp. nov. isolated from monsoon evergreen broad-leaved forest soil of Dinghu Mountain, China.</title>
        <authorList>
            <person name="Gao Z."/>
            <person name="Qiu L."/>
        </authorList>
    </citation>
    <scope>NUCLEOTIDE SEQUENCE [LARGE SCALE GENOMIC DNA]</scope>
    <source>
        <strain evidence="12 13">4G-K06</strain>
    </source>
</reference>
<comment type="pathway">
    <text evidence="1">Amino-acid biosynthesis; L-asparagine biosynthesis; L-asparagine from L-aspartate (L-Gln route): step 1/1.</text>
</comment>
<evidence type="ECO:0000256" key="7">
    <source>
        <dbReference type="ARBA" id="ARBA00048741"/>
    </source>
</evidence>
<keyword evidence="8" id="KW-0028">Amino-acid biosynthesis</keyword>
<dbReference type="InterPro" id="IPR014729">
    <property type="entry name" value="Rossmann-like_a/b/a_fold"/>
</dbReference>
<evidence type="ECO:0000256" key="4">
    <source>
        <dbReference type="ARBA" id="ARBA00022741"/>
    </source>
</evidence>
<dbReference type="GO" id="GO:0005829">
    <property type="term" value="C:cytosol"/>
    <property type="evidence" value="ECO:0007669"/>
    <property type="project" value="TreeGrafter"/>
</dbReference>
<organism evidence="12 13">
    <name type="scientific">Dyella monticola</name>
    <dbReference type="NCBI Taxonomy" id="1927958"/>
    <lineage>
        <taxon>Bacteria</taxon>
        <taxon>Pseudomonadati</taxon>
        <taxon>Pseudomonadota</taxon>
        <taxon>Gammaproteobacteria</taxon>
        <taxon>Lysobacterales</taxon>
        <taxon>Rhodanobacteraceae</taxon>
        <taxon>Dyella</taxon>
    </lineage>
</organism>
<feature type="binding site" evidence="9">
    <location>
        <position position="306"/>
    </location>
    <ligand>
        <name>ATP</name>
        <dbReference type="ChEBI" id="CHEBI:30616"/>
    </ligand>
</feature>
<evidence type="ECO:0000313" key="13">
    <source>
        <dbReference type="Proteomes" id="UP000254258"/>
    </source>
</evidence>
<dbReference type="RefSeq" id="WP_115493561.1">
    <property type="nucleotide sequence ID" value="NZ_QRBE01000001.1"/>
</dbReference>
<dbReference type="InterPro" id="IPR033738">
    <property type="entry name" value="AsnB_N"/>
</dbReference>
<dbReference type="OrthoDB" id="9763290at2"/>
<dbReference type="EMBL" id="QRBE01000001">
    <property type="protein sequence ID" value="RDS84527.1"/>
    <property type="molecule type" value="Genomic_DNA"/>
</dbReference>